<dbReference type="InterPro" id="IPR032436">
    <property type="entry name" value="URB1_C"/>
</dbReference>
<keyword evidence="5" id="KW-1185">Reference proteome</keyword>
<dbReference type="Pfam" id="PF26140">
    <property type="entry name" value="HEAT_URB1"/>
    <property type="match status" value="1"/>
</dbReference>
<evidence type="ECO:0000259" key="3">
    <source>
        <dbReference type="Pfam" id="PF26140"/>
    </source>
</evidence>
<feature type="domain" description="URB1 C-terminal" evidence="2">
    <location>
        <begin position="422"/>
        <end position="615"/>
    </location>
</feature>
<protein>
    <submittedName>
        <fullName evidence="4">Uncharacterized protein</fullName>
    </submittedName>
</protein>
<dbReference type="InterPro" id="IPR039844">
    <property type="entry name" value="URB1"/>
</dbReference>
<dbReference type="Proteomes" id="UP001590951">
    <property type="component" value="Unassembled WGS sequence"/>
</dbReference>
<evidence type="ECO:0000256" key="1">
    <source>
        <dbReference type="SAM" id="MobiDB-lite"/>
    </source>
</evidence>
<organism evidence="4 5">
    <name type="scientific">Lepraria finkii</name>
    <dbReference type="NCBI Taxonomy" id="1340010"/>
    <lineage>
        <taxon>Eukaryota</taxon>
        <taxon>Fungi</taxon>
        <taxon>Dikarya</taxon>
        <taxon>Ascomycota</taxon>
        <taxon>Pezizomycotina</taxon>
        <taxon>Lecanoromycetes</taxon>
        <taxon>OSLEUM clade</taxon>
        <taxon>Lecanoromycetidae</taxon>
        <taxon>Lecanorales</taxon>
        <taxon>Lecanorineae</taxon>
        <taxon>Stereocaulaceae</taxon>
        <taxon>Lepraria</taxon>
    </lineage>
</organism>
<sequence length="693" mass="79109">MTRCLNQSSDLVKFLALKILAAGFEKLAKVLRICKDMQYYTDEKHCAVAWDQTASKLTTEFSGRVPDMEAVIAQFRSCPRENVILRESITRLLALYYEVVPQFALEQKFDISMAFSTALGQKKSQAESLEEDGMQLFEIEHLLSIAHRSPNMQWFRKPAAMWLSPFTMLLKMYCDRRRADPNFYKFEIILGPVAMENQILHSCSSLEILVLSLQDSRDSMASKNVFEFLDNCILRLVRKPIHYSDIFSSLLAAVTTDISASKSDIDLLLVTVMEQWPFLAKSADPPTFTNVSAWLLRYMEMTRLKPTWNDLKSLDGADIKVLRQIRDKIRGEIQDKACRRMFQKALKEPPELGLSEKLFARAGAKGQRSIAEPEPHTDEILPKPHTELLPPGPPQEDENHPGLNRWSREDIQDAISDGPITELFLCLCSEYAEIRKQALHSVRTFMGKLEGSGYSEWQHTFVLAGELVETAKGTVSDDPLPYFAGVLAAQLLSVLADPLHFMYEKANKFLNKGPLWNLKKLPSYWVDKILLNPPTEDNSHYLEVEWLLDVLIDGLRTPTEMELYRQCNIFERLLSLSASPSLPESCSRMILNLLFRCTYVEGSSTLITRCGIVSWITSLLTSQSTSEHVKARLRALALRVYETSDQDRANDWSNGTLASILNFFDYQRVNIQCQQHRIRFEGPHTPTRLGEFP</sequence>
<feature type="compositionally biased region" description="Basic and acidic residues" evidence="1">
    <location>
        <begin position="371"/>
        <end position="386"/>
    </location>
</feature>
<dbReference type="Pfam" id="PF16201">
    <property type="entry name" value="NopRA1"/>
    <property type="match status" value="1"/>
</dbReference>
<evidence type="ECO:0000313" key="4">
    <source>
        <dbReference type="EMBL" id="KAL2058298.1"/>
    </source>
</evidence>
<name>A0ABR4BQB3_9LECA</name>
<dbReference type="EMBL" id="JBHFEH010000002">
    <property type="protein sequence ID" value="KAL2058298.1"/>
    <property type="molecule type" value="Genomic_DNA"/>
</dbReference>
<gene>
    <name evidence="4" type="ORF">ABVK25_001024</name>
</gene>
<dbReference type="InterPro" id="IPR059018">
    <property type="entry name" value="HEAT_URB1"/>
</dbReference>
<reference evidence="4 5" key="1">
    <citation type="submission" date="2024-09" db="EMBL/GenBank/DDBJ databases">
        <title>Rethinking Asexuality: The Enigmatic Case of Functional Sexual Genes in Lepraria (Stereocaulaceae).</title>
        <authorList>
            <person name="Doellman M."/>
            <person name="Sun Y."/>
            <person name="Barcenas-Pena A."/>
            <person name="Lumbsch H.T."/>
            <person name="Grewe F."/>
        </authorList>
    </citation>
    <scope>NUCLEOTIDE SEQUENCE [LARGE SCALE GENOMIC DNA]</scope>
    <source>
        <strain evidence="4 5">Grewe 0041</strain>
    </source>
</reference>
<evidence type="ECO:0000259" key="2">
    <source>
        <dbReference type="Pfam" id="PF16201"/>
    </source>
</evidence>
<comment type="caution">
    <text evidence="4">The sequence shown here is derived from an EMBL/GenBank/DDBJ whole genome shotgun (WGS) entry which is preliminary data.</text>
</comment>
<dbReference type="PANTHER" id="PTHR13500:SF0">
    <property type="entry name" value="NUCLEOLAR PRE-RIBOSOMAL-ASSOCIATED PROTEIN 1"/>
    <property type="match status" value="1"/>
</dbReference>
<proteinExistence type="predicted"/>
<evidence type="ECO:0000313" key="5">
    <source>
        <dbReference type="Proteomes" id="UP001590951"/>
    </source>
</evidence>
<dbReference type="PANTHER" id="PTHR13500">
    <property type="entry name" value="NUCLEOLAR PRERIBOSOMAL-ASSOCIATED PROTEIN 1"/>
    <property type="match status" value="1"/>
</dbReference>
<feature type="domain" description="URB1 central HEAT repeat" evidence="3">
    <location>
        <begin position="149"/>
        <end position="348"/>
    </location>
</feature>
<feature type="region of interest" description="Disordered" evidence="1">
    <location>
        <begin position="365"/>
        <end position="404"/>
    </location>
</feature>
<accession>A0ABR4BQB3</accession>